<sequence length="53" mass="6336">MNHYNHRIIIPDCNQQLFEKNSTFKPSPCSNDLIEGKLEIMLWKTEFMDVPLR</sequence>
<evidence type="ECO:0000313" key="2">
    <source>
        <dbReference type="Proteomes" id="UP000266861"/>
    </source>
</evidence>
<evidence type="ECO:0000313" key="1">
    <source>
        <dbReference type="EMBL" id="RHZ57894.1"/>
    </source>
</evidence>
<dbReference type="Proteomes" id="UP000266861">
    <property type="component" value="Unassembled WGS sequence"/>
</dbReference>
<accession>A0A397H872</accession>
<proteinExistence type="predicted"/>
<dbReference type="AlphaFoldDB" id="A0A397H872"/>
<gene>
    <name evidence="1" type="ORF">Glove_382g33</name>
</gene>
<protein>
    <submittedName>
        <fullName evidence="1">Uncharacterized protein</fullName>
    </submittedName>
</protein>
<organism evidence="1 2">
    <name type="scientific">Diversispora epigaea</name>
    <dbReference type="NCBI Taxonomy" id="1348612"/>
    <lineage>
        <taxon>Eukaryota</taxon>
        <taxon>Fungi</taxon>
        <taxon>Fungi incertae sedis</taxon>
        <taxon>Mucoromycota</taxon>
        <taxon>Glomeromycotina</taxon>
        <taxon>Glomeromycetes</taxon>
        <taxon>Diversisporales</taxon>
        <taxon>Diversisporaceae</taxon>
        <taxon>Diversispora</taxon>
    </lineage>
</organism>
<reference evidence="1 2" key="1">
    <citation type="submission" date="2018-08" db="EMBL/GenBank/DDBJ databases">
        <title>Genome and evolution of the arbuscular mycorrhizal fungus Diversispora epigaea (formerly Glomus versiforme) and its bacterial endosymbionts.</title>
        <authorList>
            <person name="Sun X."/>
            <person name="Fei Z."/>
            <person name="Harrison M."/>
        </authorList>
    </citation>
    <scope>NUCLEOTIDE SEQUENCE [LARGE SCALE GENOMIC DNA]</scope>
    <source>
        <strain evidence="1 2">IT104</strain>
    </source>
</reference>
<keyword evidence="2" id="KW-1185">Reference proteome</keyword>
<dbReference type="EMBL" id="PQFF01000342">
    <property type="protein sequence ID" value="RHZ57894.1"/>
    <property type="molecule type" value="Genomic_DNA"/>
</dbReference>
<name>A0A397H872_9GLOM</name>
<comment type="caution">
    <text evidence="1">The sequence shown here is derived from an EMBL/GenBank/DDBJ whole genome shotgun (WGS) entry which is preliminary data.</text>
</comment>